<evidence type="ECO:0000313" key="1">
    <source>
        <dbReference type="EMBL" id="EKC80436.1"/>
    </source>
</evidence>
<dbReference type="EMBL" id="AJWY01000965">
    <property type="protein sequence ID" value="EKC80436.1"/>
    <property type="molecule type" value="Genomic_DNA"/>
</dbReference>
<name>K1V8Y1_9ZZZZ</name>
<organism evidence="1">
    <name type="scientific">human gut metagenome</name>
    <dbReference type="NCBI Taxonomy" id="408170"/>
    <lineage>
        <taxon>unclassified sequences</taxon>
        <taxon>metagenomes</taxon>
        <taxon>organismal metagenomes</taxon>
    </lineage>
</organism>
<accession>K1V8Y1</accession>
<dbReference type="AlphaFoldDB" id="K1V8Y1"/>
<protein>
    <submittedName>
        <fullName evidence="1">N-acetylmuramoyl-L-alanine amidase</fullName>
    </submittedName>
</protein>
<proteinExistence type="predicted"/>
<comment type="caution">
    <text evidence="1">The sequence shown here is derived from an EMBL/GenBank/DDBJ whole genome shotgun (WGS) entry which is preliminary data.</text>
</comment>
<gene>
    <name evidence="1" type="ORF">LEA_01384</name>
</gene>
<reference evidence="1" key="1">
    <citation type="journal article" date="2013" name="Environ. Microbiol.">
        <title>Microbiota from the distal guts of lean and obese adolescents exhibit partial functional redundancy besides clear differences in community structure.</title>
        <authorList>
            <person name="Ferrer M."/>
            <person name="Ruiz A."/>
            <person name="Lanza F."/>
            <person name="Haange S.B."/>
            <person name="Oberbach A."/>
            <person name="Till H."/>
            <person name="Bargiela R."/>
            <person name="Campoy C."/>
            <person name="Segura M.T."/>
            <person name="Richter M."/>
            <person name="von Bergen M."/>
            <person name="Seifert J."/>
            <person name="Suarez A."/>
        </authorList>
    </citation>
    <scope>NUCLEOTIDE SEQUENCE</scope>
</reference>
<feature type="non-terminal residue" evidence="1">
    <location>
        <position position="200"/>
    </location>
</feature>
<sequence length="200" mass="21837">MNVDSLFEDLEMTSPYYTNYSTDDTSVAFMGTFDENFDVYFDGEKLSLNEAGNFYFEKQLEVGMNTFVITHKGKTIYYNIERTINVLKSIGSSVAEGKTLKVDGGMAVSVLAVAYKGSYATATLGGTTIELTENAKSDVVDINSSYAAFTGKIVVPEGIVDEEQYLGNVEISASYAGYSRTYIGAEVIVNAVKLPDKNIE</sequence>